<gene>
    <name evidence="2" type="ORF">CTOB1V02_LOCUS6218</name>
</gene>
<feature type="region of interest" description="Disordered" evidence="1">
    <location>
        <begin position="1405"/>
        <end position="1443"/>
    </location>
</feature>
<feature type="compositionally biased region" description="Polar residues" evidence="1">
    <location>
        <begin position="763"/>
        <end position="780"/>
    </location>
</feature>
<feature type="compositionally biased region" description="Low complexity" evidence="1">
    <location>
        <begin position="1306"/>
        <end position="1323"/>
    </location>
</feature>
<feature type="compositionally biased region" description="Basic and acidic residues" evidence="1">
    <location>
        <begin position="985"/>
        <end position="1001"/>
    </location>
</feature>
<feature type="region of interest" description="Disordered" evidence="1">
    <location>
        <begin position="147"/>
        <end position="257"/>
    </location>
</feature>
<sequence>MGRRTWRGGKPGKLTATQRPVKRDLERFVPVINDEDVLIGYEDRKPFKPTPEKRMVSFFYNSPMTARIHGRTLRGCLSRDITSLTKRSSVIDSKEPILDNSASIISINLPEIESIDVRQTTEKECFDSTADPQSVSSPVNHIAKRTANSHLVENDDDQEVKTKEPPSAIPIRGLDSHMCSPRPDPELIAKETEQRESELEFKEYKKDTSEVWESDVTRPSMLEATSMGPSQPPDNENLEPVSDHVEPSSSDHDEPTPIKKVKFMINQEKVIMPQKPLKKLETDLDEDDSEEDLVAQKKFPKKVINFEEDEVTDPVITGEHENDKIVLRKRDLEIFKDIAVIPFEPSNEINRSLSRQIRRLLPKIPYNRNPTSRDIVPSFQICQQACLQRAIRPTILQGPLSKVAVPHLMVPKSVLVRSRGQSELLPVAPGNVLNEFQLFRMRPKSEWGTKRSDEMSSEYSSLKKGPLIDDQPEREQKVYSQLKVDQQESNMENCGWNAIPPDNTIPSNKGNNFYIHIRPRSFPLDSWRNRYYESPDEVNVFRPSNDDTMMNNYAPLDPVPEAYITVISGTPFCDCRKVRSLLGMNLFTPGSSTFEPQEEVDLVRTQEVVKKIAESKPLVRTLFNIFQSLQQPSATAIHRREIEKPDSFKEESDSDSSSIKTRMRRHAPETMRKIFNSWDAEDLLQALGPEYLPPRPEQELPRSARVHRVKRSLNENYGEDDTLDKDTDVAENEVLSSSIGGLLKNLEKDRRIRRRFPSLGSTFATNGNTYEDSRGRTSNRPVLRADERSDNQLEFSSEMTTRTPKTRADEDMLWRLFGSNLDNYSSKDVRAIILPAKALTRPDATDGFYMIPLKNLKNCNAETETPSFLWQRDQHEPRSQVRSNSRDVKSLLMTGLENDGEEEDSTVTYIVKEGKGYRAVKAKLPGMETYTRPLLRILETVFRNVKLRKLLKLREKELESSKDLLQSRGVEYDRQKFRRRRTKRSVSELSEKHDVGVKKQNPESGPRTQRNIEEGDQLWSMYRLGKLLQKMNQQSQGAARDVTNNPDYDVSGLQPTNDIHHLKTISPVDIHAKAFHHIYDVPIDRVKMAEENQKLESSSFLGNGKEFIEGGGECDSKKLFKRPFKKRKSLSNQLVLPPPAFTKMSPEYFGSLRGMDSIRSPNGDNSKLDDKKLVYNTIPQRDHPLQWPPSFPLMQLKSVAQTPLQREINEQQVGEDDEEMLRTQKGLVRPEVKTELKQTDLLPTLQRQQNDKPIRFQSKNKHLLKKFPGQRLTALSSVPAGQDSQSERNVFIDDDEENVQNDRPNSAQKKQSKSKSTGKQSQQLPLPPLKATSDEDEEYDPGSSTSRFSQTEEDDIVGDSAFEEDSKSDDSKPLDHLEVKDQQNSGESEIQLLESLVQKAKEVIKGKSLSTQQPQQGLEDDEDFEESKSLAHSKAPSESTFGQDFFAPSSHKLMLAGSRCVAGNPVR</sequence>
<feature type="compositionally biased region" description="Polar residues" evidence="1">
    <location>
        <begin position="792"/>
        <end position="803"/>
    </location>
</feature>
<feature type="region of interest" description="Disordered" evidence="1">
    <location>
        <begin position="634"/>
        <end position="666"/>
    </location>
</feature>
<name>A0A7R8ZNK4_9CRUS</name>
<feature type="region of interest" description="Disordered" evidence="1">
    <location>
        <begin position="1275"/>
        <end position="1388"/>
    </location>
</feature>
<evidence type="ECO:0000256" key="1">
    <source>
        <dbReference type="SAM" id="MobiDB-lite"/>
    </source>
</evidence>
<reference evidence="2" key="1">
    <citation type="submission" date="2020-11" db="EMBL/GenBank/DDBJ databases">
        <authorList>
            <person name="Tran Van P."/>
        </authorList>
    </citation>
    <scope>NUCLEOTIDE SEQUENCE</scope>
</reference>
<feature type="region of interest" description="Disordered" evidence="1">
    <location>
        <begin position="975"/>
        <end position="1013"/>
    </location>
</feature>
<dbReference type="EMBL" id="OB661487">
    <property type="protein sequence ID" value="CAD7228332.1"/>
    <property type="molecule type" value="Genomic_DNA"/>
</dbReference>
<organism evidence="2">
    <name type="scientific">Cyprideis torosa</name>
    <dbReference type="NCBI Taxonomy" id="163714"/>
    <lineage>
        <taxon>Eukaryota</taxon>
        <taxon>Metazoa</taxon>
        <taxon>Ecdysozoa</taxon>
        <taxon>Arthropoda</taxon>
        <taxon>Crustacea</taxon>
        <taxon>Oligostraca</taxon>
        <taxon>Ostracoda</taxon>
        <taxon>Podocopa</taxon>
        <taxon>Podocopida</taxon>
        <taxon>Cytherocopina</taxon>
        <taxon>Cytheroidea</taxon>
        <taxon>Cytherideidae</taxon>
        <taxon>Cyprideis</taxon>
    </lineage>
</organism>
<feature type="region of interest" description="Disordered" evidence="1">
    <location>
        <begin position="763"/>
        <end position="804"/>
    </location>
</feature>
<feature type="region of interest" description="Disordered" evidence="1">
    <location>
        <begin position="1239"/>
        <end position="1263"/>
    </location>
</feature>
<evidence type="ECO:0000313" key="2">
    <source>
        <dbReference type="EMBL" id="CAD7228332.1"/>
    </source>
</evidence>
<feature type="compositionally biased region" description="Basic and acidic residues" evidence="1">
    <location>
        <begin position="638"/>
        <end position="651"/>
    </location>
</feature>
<proteinExistence type="predicted"/>
<feature type="compositionally biased region" description="Basic and acidic residues" evidence="1">
    <location>
        <begin position="1364"/>
        <end position="1381"/>
    </location>
</feature>
<feature type="compositionally biased region" description="Basic and acidic residues" evidence="1">
    <location>
        <begin position="183"/>
        <end position="209"/>
    </location>
</feature>
<accession>A0A7R8ZNK4</accession>
<protein>
    <submittedName>
        <fullName evidence="2">Uncharacterized protein</fullName>
    </submittedName>
</protein>
<feature type="compositionally biased region" description="Acidic residues" evidence="1">
    <location>
        <begin position="1351"/>
        <end position="1363"/>
    </location>
</feature>
<feature type="compositionally biased region" description="Basic and acidic residues" evidence="1">
    <location>
        <begin position="241"/>
        <end position="257"/>
    </location>
</feature>